<dbReference type="STRING" id="334426.A0A3P7HQC7"/>
<proteinExistence type="predicted"/>
<protein>
    <submittedName>
        <fullName evidence="1">Uncharacterized protein</fullName>
    </submittedName>
</protein>
<gene>
    <name evidence="1" type="ORF">ACOC_LOCUS3572</name>
</gene>
<sequence>MENYCFVSRNNKCLICDCSEDIRYVENYTKEAWAEEATRVVQREILSHQLLDVLRERPLECVTPNPPQVKFPSSPAELGTHNVSNDTVLRVVLWCQKLNSHFYVENFGQLITSDALEVHLKHLDGTPIHVTNSLQPIIITGSHALMETSLPQTFESYQILDMYNFFTTAWNVSILLEMRCHFHYQNNRDSHAFFAYPCLPGTLERDHGFSFKLEQLKVNYFYLRGSNLFNKTERFYVSIGVLDNGGNSCVTYPKPAVSGKLENSGRSLMLRSWSVSIFF</sequence>
<evidence type="ECO:0000313" key="2">
    <source>
        <dbReference type="Proteomes" id="UP000267027"/>
    </source>
</evidence>
<dbReference type="Proteomes" id="UP000267027">
    <property type="component" value="Unassembled WGS sequence"/>
</dbReference>
<dbReference type="AlphaFoldDB" id="A0A3P7HQC7"/>
<organism evidence="1 2">
    <name type="scientific">Angiostrongylus costaricensis</name>
    <name type="common">Nematode worm</name>
    <dbReference type="NCBI Taxonomy" id="334426"/>
    <lineage>
        <taxon>Eukaryota</taxon>
        <taxon>Metazoa</taxon>
        <taxon>Ecdysozoa</taxon>
        <taxon>Nematoda</taxon>
        <taxon>Chromadorea</taxon>
        <taxon>Rhabditida</taxon>
        <taxon>Rhabditina</taxon>
        <taxon>Rhabditomorpha</taxon>
        <taxon>Strongyloidea</taxon>
        <taxon>Metastrongylidae</taxon>
        <taxon>Angiostrongylus</taxon>
    </lineage>
</organism>
<dbReference type="EMBL" id="UYYA01001143">
    <property type="protein sequence ID" value="VDM55157.1"/>
    <property type="molecule type" value="Genomic_DNA"/>
</dbReference>
<dbReference type="OrthoDB" id="5851445at2759"/>
<reference evidence="1 2" key="1">
    <citation type="submission" date="2018-11" db="EMBL/GenBank/DDBJ databases">
        <authorList>
            <consortium name="Pathogen Informatics"/>
        </authorList>
    </citation>
    <scope>NUCLEOTIDE SEQUENCE [LARGE SCALE GENOMIC DNA]</scope>
    <source>
        <strain evidence="1 2">Costa Rica</strain>
    </source>
</reference>
<keyword evidence="2" id="KW-1185">Reference proteome</keyword>
<evidence type="ECO:0000313" key="1">
    <source>
        <dbReference type="EMBL" id="VDM55157.1"/>
    </source>
</evidence>
<accession>A0A3P7HQC7</accession>
<name>A0A3P7HQC7_ANGCS</name>